<dbReference type="Pfam" id="PF13540">
    <property type="entry name" value="RCC1_2"/>
    <property type="match status" value="1"/>
</dbReference>
<sequence length="68" mass="6640">NTNAPAVINGLTDVLAITGGGGNTTIALKADGTVWTWGDGNNGMLGDGGNSGRSTPGIVAGFSLIPQQ</sequence>
<dbReference type="EMBL" id="WHOD01000017">
    <property type="protein sequence ID" value="NOU92575.1"/>
    <property type="molecule type" value="Genomic_DNA"/>
</dbReference>
<evidence type="ECO:0000313" key="2">
    <source>
        <dbReference type="Proteomes" id="UP000641588"/>
    </source>
</evidence>
<feature type="non-terminal residue" evidence="1">
    <location>
        <position position="1"/>
    </location>
</feature>
<gene>
    <name evidence="1" type="ORF">GC093_04925</name>
</gene>
<accession>A0A972JZB8</accession>
<dbReference type="InterPro" id="IPR000408">
    <property type="entry name" value="Reg_chr_condens"/>
</dbReference>
<keyword evidence="2" id="KW-1185">Reference proteome</keyword>
<evidence type="ECO:0008006" key="3">
    <source>
        <dbReference type="Google" id="ProtNLM"/>
    </source>
</evidence>
<organism evidence="1 2">
    <name type="scientific">Paenibacillus foliorum</name>
    <dbReference type="NCBI Taxonomy" id="2654974"/>
    <lineage>
        <taxon>Bacteria</taxon>
        <taxon>Bacillati</taxon>
        <taxon>Bacillota</taxon>
        <taxon>Bacilli</taxon>
        <taxon>Bacillales</taxon>
        <taxon>Paenibacillaceae</taxon>
        <taxon>Paenibacillus</taxon>
    </lineage>
</organism>
<proteinExistence type="predicted"/>
<dbReference type="SUPFAM" id="SSF50985">
    <property type="entry name" value="RCC1/BLIP-II"/>
    <property type="match status" value="1"/>
</dbReference>
<protein>
    <recommendedName>
        <fullName evidence="3">RCC1 repeat-containing protein</fullName>
    </recommendedName>
</protein>
<dbReference type="AlphaFoldDB" id="A0A972JZB8"/>
<dbReference type="Gene3D" id="2.130.10.30">
    <property type="entry name" value="Regulator of chromosome condensation 1/beta-lactamase-inhibitor protein II"/>
    <property type="match status" value="1"/>
</dbReference>
<name>A0A972JZB8_9BACL</name>
<dbReference type="InterPro" id="IPR009091">
    <property type="entry name" value="RCC1/BLIP-II"/>
</dbReference>
<evidence type="ECO:0000313" key="1">
    <source>
        <dbReference type="EMBL" id="NOU92575.1"/>
    </source>
</evidence>
<reference evidence="1" key="1">
    <citation type="submission" date="2019-10" db="EMBL/GenBank/DDBJ databases">
        <title>Description of Paenibacillus glebae sp. nov.</title>
        <authorList>
            <person name="Carlier A."/>
            <person name="Qi S."/>
        </authorList>
    </citation>
    <scope>NUCLEOTIDE SEQUENCE</scope>
    <source>
        <strain evidence="1">LMG 31456</strain>
    </source>
</reference>
<dbReference type="Proteomes" id="UP000641588">
    <property type="component" value="Unassembled WGS sequence"/>
</dbReference>
<dbReference type="PROSITE" id="PS50012">
    <property type="entry name" value="RCC1_3"/>
    <property type="match status" value="1"/>
</dbReference>
<comment type="caution">
    <text evidence="1">The sequence shown here is derived from an EMBL/GenBank/DDBJ whole genome shotgun (WGS) entry which is preliminary data.</text>
</comment>